<dbReference type="EMBL" id="POTW01000071">
    <property type="protein sequence ID" value="PZF80917.1"/>
    <property type="molecule type" value="Genomic_DNA"/>
</dbReference>
<feature type="non-terminal residue" evidence="1">
    <location>
        <position position="1"/>
    </location>
</feature>
<evidence type="ECO:0000313" key="1">
    <source>
        <dbReference type="EMBL" id="PZF80917.1"/>
    </source>
</evidence>
<evidence type="ECO:0000313" key="2">
    <source>
        <dbReference type="Proteomes" id="UP000248764"/>
    </source>
</evidence>
<proteinExistence type="predicted"/>
<reference evidence="1 2" key="1">
    <citation type="submission" date="2018-01" db="EMBL/GenBank/DDBJ databases">
        <title>Draft genome sequence of Jiangella sp. GTF31.</title>
        <authorList>
            <person name="Sahin N."/>
            <person name="Ay H."/>
            <person name="Saygin H."/>
        </authorList>
    </citation>
    <scope>NUCLEOTIDE SEQUENCE [LARGE SCALE GENOMIC DNA]</scope>
    <source>
        <strain evidence="1 2">GTF31</strain>
    </source>
</reference>
<gene>
    <name evidence="1" type="ORF">C1I92_23400</name>
</gene>
<organism evidence="1 2">
    <name type="scientific">Jiangella anatolica</name>
    <dbReference type="NCBI Taxonomy" id="2670374"/>
    <lineage>
        <taxon>Bacteria</taxon>
        <taxon>Bacillati</taxon>
        <taxon>Actinomycetota</taxon>
        <taxon>Actinomycetes</taxon>
        <taxon>Jiangellales</taxon>
        <taxon>Jiangellaceae</taxon>
        <taxon>Jiangella</taxon>
    </lineage>
</organism>
<comment type="caution">
    <text evidence="1">The sequence shown here is derived from an EMBL/GenBank/DDBJ whole genome shotgun (WGS) entry which is preliminary data.</text>
</comment>
<sequence length="74" mass="7858">AHQVSMDHFRAAREQLRELARAAGAARPDQLGDRIMLILDGLYVSGSIFGTSVTDDAADFAREIIAAATASVKA</sequence>
<keyword evidence="2" id="KW-1185">Reference proteome</keyword>
<dbReference type="Gene3D" id="1.10.357.10">
    <property type="entry name" value="Tetracycline Repressor, domain 2"/>
    <property type="match status" value="1"/>
</dbReference>
<dbReference type="AlphaFoldDB" id="A0A2W2BZ35"/>
<accession>A0A2W2BZ35</accession>
<dbReference type="Proteomes" id="UP000248764">
    <property type="component" value="Unassembled WGS sequence"/>
</dbReference>
<name>A0A2W2BZ35_9ACTN</name>
<protein>
    <submittedName>
        <fullName evidence="1">TetR family transcriptional regulator</fullName>
    </submittedName>
</protein>